<feature type="signal peptide" evidence="1">
    <location>
        <begin position="1"/>
        <end position="24"/>
    </location>
</feature>
<keyword evidence="3" id="KW-1185">Reference proteome</keyword>
<protein>
    <recommendedName>
        <fullName evidence="4">PEP-CTERM protein-sorting domain-containing protein</fullName>
    </recommendedName>
</protein>
<dbReference type="AlphaFoldDB" id="A0A5C5YTV1"/>
<dbReference type="SUPFAM" id="SSF75011">
    <property type="entry name" value="3-carboxy-cis,cis-mucoante lactonizing enzyme"/>
    <property type="match status" value="1"/>
</dbReference>
<comment type="caution">
    <text evidence="2">The sequence shown here is derived from an EMBL/GenBank/DDBJ whole genome shotgun (WGS) entry which is preliminary data.</text>
</comment>
<evidence type="ECO:0008006" key="4">
    <source>
        <dbReference type="Google" id="ProtNLM"/>
    </source>
</evidence>
<sequence precursor="true">MNHKLPAASAVLACVLTLPGAVCAATFVEIARFDVSASADASSASYIGNNPSAVAWNGRQLFIAGFNSSGAQANTAIAEITNAGATGVNAASLSEAFADLATPNLRGYSGLDLQGSVLVAAYDDGAADPNGIQALDASSRTQTWAKNARGGSGVAFDPGFGGADQGVAWTTFGSGRRALQDTATGADLYNTADGMIINTGSGSFWRDMDFDPATGDIYARRSNGVIMSTRTGGNSVTATSELVPVDTGADFVAGHMISFLAGTPDGDLLIYNDRPATVSGQPFASAVKLIDTSGTPEAATFSFIGGGTPADGNGYYDFDYDPATRTLAIADFANRNVHVFGVVPEPAACLVLVSGLLVGPACRFRGRH</sequence>
<dbReference type="EMBL" id="SJPO01000002">
    <property type="protein sequence ID" value="TWT78388.1"/>
    <property type="molecule type" value="Genomic_DNA"/>
</dbReference>
<dbReference type="OrthoDB" id="248846at2"/>
<dbReference type="Proteomes" id="UP000318478">
    <property type="component" value="Unassembled WGS sequence"/>
</dbReference>
<proteinExistence type="predicted"/>
<evidence type="ECO:0000313" key="3">
    <source>
        <dbReference type="Proteomes" id="UP000318478"/>
    </source>
</evidence>
<dbReference type="RefSeq" id="WP_146584809.1">
    <property type="nucleotide sequence ID" value="NZ_SJPO01000002.1"/>
</dbReference>
<feature type="chain" id="PRO_5023043840" description="PEP-CTERM protein-sorting domain-containing protein" evidence="1">
    <location>
        <begin position="25"/>
        <end position="368"/>
    </location>
</feature>
<accession>A0A5C5YTV1</accession>
<organism evidence="2 3">
    <name type="scientific">Posidoniimonas polymericola</name>
    <dbReference type="NCBI Taxonomy" id="2528002"/>
    <lineage>
        <taxon>Bacteria</taxon>
        <taxon>Pseudomonadati</taxon>
        <taxon>Planctomycetota</taxon>
        <taxon>Planctomycetia</taxon>
        <taxon>Pirellulales</taxon>
        <taxon>Lacipirellulaceae</taxon>
        <taxon>Posidoniimonas</taxon>
    </lineage>
</organism>
<gene>
    <name evidence="2" type="ORF">Pla123a_11790</name>
</gene>
<evidence type="ECO:0000256" key="1">
    <source>
        <dbReference type="SAM" id="SignalP"/>
    </source>
</evidence>
<evidence type="ECO:0000313" key="2">
    <source>
        <dbReference type="EMBL" id="TWT78388.1"/>
    </source>
</evidence>
<name>A0A5C5YTV1_9BACT</name>
<keyword evidence="1" id="KW-0732">Signal</keyword>
<reference evidence="2 3" key="1">
    <citation type="submission" date="2019-02" db="EMBL/GenBank/DDBJ databases">
        <title>Deep-cultivation of Planctomycetes and their phenomic and genomic characterization uncovers novel biology.</title>
        <authorList>
            <person name="Wiegand S."/>
            <person name="Jogler M."/>
            <person name="Boedeker C."/>
            <person name="Pinto D."/>
            <person name="Vollmers J."/>
            <person name="Rivas-Marin E."/>
            <person name="Kohn T."/>
            <person name="Peeters S.H."/>
            <person name="Heuer A."/>
            <person name="Rast P."/>
            <person name="Oberbeckmann S."/>
            <person name="Bunk B."/>
            <person name="Jeske O."/>
            <person name="Meyerdierks A."/>
            <person name="Storesund J.E."/>
            <person name="Kallscheuer N."/>
            <person name="Luecker S."/>
            <person name="Lage O.M."/>
            <person name="Pohl T."/>
            <person name="Merkel B.J."/>
            <person name="Hornburger P."/>
            <person name="Mueller R.-W."/>
            <person name="Bruemmer F."/>
            <person name="Labrenz M."/>
            <person name="Spormann A.M."/>
            <person name="Op Den Camp H."/>
            <person name="Overmann J."/>
            <person name="Amann R."/>
            <person name="Jetten M.S.M."/>
            <person name="Mascher T."/>
            <person name="Medema M.H."/>
            <person name="Devos D.P."/>
            <person name="Kaster A.-K."/>
            <person name="Ovreas L."/>
            <person name="Rohde M."/>
            <person name="Galperin M.Y."/>
            <person name="Jogler C."/>
        </authorList>
    </citation>
    <scope>NUCLEOTIDE SEQUENCE [LARGE SCALE GENOMIC DNA]</scope>
    <source>
        <strain evidence="2 3">Pla123a</strain>
    </source>
</reference>